<dbReference type="Proteomes" id="UP000647133">
    <property type="component" value="Unassembled WGS sequence"/>
</dbReference>
<gene>
    <name evidence="2" type="ORF">IFO69_07570</name>
</gene>
<dbReference type="RefSeq" id="WP_192009457.1">
    <property type="nucleotide sequence ID" value="NZ_JACYTQ010000002.1"/>
</dbReference>
<evidence type="ECO:0000313" key="2">
    <source>
        <dbReference type="EMBL" id="MBD8488597.1"/>
    </source>
</evidence>
<keyword evidence="1" id="KW-0732">Signal</keyword>
<name>A0ABR9AJS7_9BACT</name>
<organism evidence="2 3">
    <name type="scientific">Echinicola arenosa</name>
    <dbReference type="NCBI Taxonomy" id="2774144"/>
    <lineage>
        <taxon>Bacteria</taxon>
        <taxon>Pseudomonadati</taxon>
        <taxon>Bacteroidota</taxon>
        <taxon>Cytophagia</taxon>
        <taxon>Cytophagales</taxon>
        <taxon>Cyclobacteriaceae</taxon>
        <taxon>Echinicola</taxon>
    </lineage>
</organism>
<comment type="caution">
    <text evidence="2">The sequence shown here is derived from an EMBL/GenBank/DDBJ whole genome shotgun (WGS) entry which is preliminary data.</text>
</comment>
<evidence type="ECO:0000313" key="3">
    <source>
        <dbReference type="Proteomes" id="UP000647133"/>
    </source>
</evidence>
<proteinExistence type="predicted"/>
<sequence>MRLFLIVSFLMSSLLTYAQNAADKLYLPDETMEVTIEEVGTNVIKYRHLGEQATYEISKNRVNKIQFASGREEVFLSAFNDVHSIDDYQKVYISYVPEDVKGLLAKGEVFAKATGVTTLSSINNVKNRAVKKAKIEAAMLGANVIYVGNMFQRGNQYGSEETPGNSTMTSISGMAYNSNPINIPKTKEWVENQKFTYSHSYKLNRNAWDAKIDAKPIYDEEGNINFLTFEQVVERDGKLFVEANFRDARSKELEVIRADNEQLILMERDGKTIYNYLFLSENEARIINAKKAFSTAKY</sequence>
<reference evidence="2 3" key="1">
    <citation type="submission" date="2020-09" db="EMBL/GenBank/DDBJ databases">
        <title>Echinicola sp. CAU 1574 isolated from sand of Sido Beach.</title>
        <authorList>
            <person name="Kim W."/>
        </authorList>
    </citation>
    <scope>NUCLEOTIDE SEQUENCE [LARGE SCALE GENOMIC DNA]</scope>
    <source>
        <strain evidence="2 3">CAU 1574</strain>
    </source>
</reference>
<keyword evidence="3" id="KW-1185">Reference proteome</keyword>
<feature type="chain" id="PRO_5047486118" evidence="1">
    <location>
        <begin position="19"/>
        <end position="298"/>
    </location>
</feature>
<accession>A0ABR9AJS7</accession>
<protein>
    <submittedName>
        <fullName evidence="2">Uncharacterized protein</fullName>
    </submittedName>
</protein>
<evidence type="ECO:0000256" key="1">
    <source>
        <dbReference type="SAM" id="SignalP"/>
    </source>
</evidence>
<feature type="signal peptide" evidence="1">
    <location>
        <begin position="1"/>
        <end position="18"/>
    </location>
</feature>
<dbReference type="EMBL" id="JACYTQ010000002">
    <property type="protein sequence ID" value="MBD8488597.1"/>
    <property type="molecule type" value="Genomic_DNA"/>
</dbReference>